<name>A0A2P2PYM7_RHIMU</name>
<evidence type="ECO:0000256" key="1">
    <source>
        <dbReference type="SAM" id="Phobius"/>
    </source>
</evidence>
<proteinExistence type="predicted"/>
<protein>
    <submittedName>
        <fullName evidence="2">Uncharacterized protein</fullName>
    </submittedName>
</protein>
<sequence length="47" mass="5414">MVPIGSEIYCSCLSDVLIMFDGNFMPFFSVLTAYVFTYYQLFSQLIV</sequence>
<feature type="transmembrane region" description="Helical" evidence="1">
    <location>
        <begin position="24"/>
        <end position="42"/>
    </location>
</feature>
<dbReference type="EMBL" id="GGEC01079316">
    <property type="protein sequence ID" value="MBX59800.1"/>
    <property type="molecule type" value="Transcribed_RNA"/>
</dbReference>
<keyword evidence="1" id="KW-0472">Membrane</keyword>
<dbReference type="AlphaFoldDB" id="A0A2P2PYM7"/>
<accession>A0A2P2PYM7</accession>
<evidence type="ECO:0000313" key="2">
    <source>
        <dbReference type="EMBL" id="MBX59800.1"/>
    </source>
</evidence>
<organism evidence="2">
    <name type="scientific">Rhizophora mucronata</name>
    <name type="common">Asiatic mangrove</name>
    <dbReference type="NCBI Taxonomy" id="61149"/>
    <lineage>
        <taxon>Eukaryota</taxon>
        <taxon>Viridiplantae</taxon>
        <taxon>Streptophyta</taxon>
        <taxon>Embryophyta</taxon>
        <taxon>Tracheophyta</taxon>
        <taxon>Spermatophyta</taxon>
        <taxon>Magnoliopsida</taxon>
        <taxon>eudicotyledons</taxon>
        <taxon>Gunneridae</taxon>
        <taxon>Pentapetalae</taxon>
        <taxon>rosids</taxon>
        <taxon>fabids</taxon>
        <taxon>Malpighiales</taxon>
        <taxon>Rhizophoraceae</taxon>
        <taxon>Rhizophora</taxon>
    </lineage>
</organism>
<keyword evidence="1" id="KW-1133">Transmembrane helix</keyword>
<reference evidence="2" key="1">
    <citation type="submission" date="2018-02" db="EMBL/GenBank/DDBJ databases">
        <title>Rhizophora mucronata_Transcriptome.</title>
        <authorList>
            <person name="Meera S.P."/>
            <person name="Sreeshan A."/>
            <person name="Augustine A."/>
        </authorList>
    </citation>
    <scope>NUCLEOTIDE SEQUENCE</scope>
    <source>
        <tissue evidence="2">Leaf</tissue>
    </source>
</reference>
<keyword evidence="1" id="KW-0812">Transmembrane</keyword>